<accession>A0A1L9RPK9</accession>
<proteinExistence type="predicted"/>
<reference evidence="3" key="1">
    <citation type="journal article" date="2017" name="Genome Biol.">
        <title>Comparative genomics reveals high biological diversity and specific adaptations in the industrially and medically important fungal genus Aspergillus.</title>
        <authorList>
            <person name="de Vries R.P."/>
            <person name="Riley R."/>
            <person name="Wiebenga A."/>
            <person name="Aguilar-Osorio G."/>
            <person name="Amillis S."/>
            <person name="Uchima C.A."/>
            <person name="Anderluh G."/>
            <person name="Asadollahi M."/>
            <person name="Askin M."/>
            <person name="Barry K."/>
            <person name="Battaglia E."/>
            <person name="Bayram O."/>
            <person name="Benocci T."/>
            <person name="Braus-Stromeyer S.A."/>
            <person name="Caldana C."/>
            <person name="Canovas D."/>
            <person name="Cerqueira G.C."/>
            <person name="Chen F."/>
            <person name="Chen W."/>
            <person name="Choi C."/>
            <person name="Clum A."/>
            <person name="Dos Santos R.A."/>
            <person name="Damasio A.R."/>
            <person name="Diallinas G."/>
            <person name="Emri T."/>
            <person name="Fekete E."/>
            <person name="Flipphi M."/>
            <person name="Freyberg S."/>
            <person name="Gallo A."/>
            <person name="Gournas C."/>
            <person name="Habgood R."/>
            <person name="Hainaut M."/>
            <person name="Harispe M.L."/>
            <person name="Henrissat B."/>
            <person name="Hilden K.S."/>
            <person name="Hope R."/>
            <person name="Hossain A."/>
            <person name="Karabika E."/>
            <person name="Karaffa L."/>
            <person name="Karanyi Z."/>
            <person name="Krasevec N."/>
            <person name="Kuo A."/>
            <person name="Kusch H."/>
            <person name="LaButti K."/>
            <person name="Lagendijk E.L."/>
            <person name="Lapidus A."/>
            <person name="Levasseur A."/>
            <person name="Lindquist E."/>
            <person name="Lipzen A."/>
            <person name="Logrieco A.F."/>
            <person name="MacCabe A."/>
            <person name="Maekelae M.R."/>
            <person name="Malavazi I."/>
            <person name="Melin P."/>
            <person name="Meyer V."/>
            <person name="Mielnichuk N."/>
            <person name="Miskei M."/>
            <person name="Molnar A.P."/>
            <person name="Mule G."/>
            <person name="Ngan C.Y."/>
            <person name="Orejas M."/>
            <person name="Orosz E."/>
            <person name="Ouedraogo J.P."/>
            <person name="Overkamp K.M."/>
            <person name="Park H.-S."/>
            <person name="Perrone G."/>
            <person name="Piumi F."/>
            <person name="Punt P.J."/>
            <person name="Ram A.F."/>
            <person name="Ramon A."/>
            <person name="Rauscher S."/>
            <person name="Record E."/>
            <person name="Riano-Pachon D.M."/>
            <person name="Robert V."/>
            <person name="Roehrig J."/>
            <person name="Ruller R."/>
            <person name="Salamov A."/>
            <person name="Salih N.S."/>
            <person name="Samson R.A."/>
            <person name="Sandor E."/>
            <person name="Sanguinetti M."/>
            <person name="Schuetze T."/>
            <person name="Sepcic K."/>
            <person name="Shelest E."/>
            <person name="Sherlock G."/>
            <person name="Sophianopoulou V."/>
            <person name="Squina F.M."/>
            <person name="Sun H."/>
            <person name="Susca A."/>
            <person name="Todd R.B."/>
            <person name="Tsang A."/>
            <person name="Unkles S.E."/>
            <person name="van de Wiele N."/>
            <person name="van Rossen-Uffink D."/>
            <person name="Oliveira J.V."/>
            <person name="Vesth T.C."/>
            <person name="Visser J."/>
            <person name="Yu J.-H."/>
            <person name="Zhou M."/>
            <person name="Andersen M.R."/>
            <person name="Archer D.B."/>
            <person name="Baker S.E."/>
            <person name="Benoit I."/>
            <person name="Brakhage A.A."/>
            <person name="Braus G.H."/>
            <person name="Fischer R."/>
            <person name="Frisvad J.C."/>
            <person name="Goldman G.H."/>
            <person name="Houbraken J."/>
            <person name="Oakley B."/>
            <person name="Pocsi I."/>
            <person name="Scazzocchio C."/>
            <person name="Seiboth B."/>
            <person name="vanKuyk P.A."/>
            <person name="Wortman J."/>
            <person name="Dyer P.S."/>
            <person name="Grigoriev I.V."/>
        </authorList>
    </citation>
    <scope>NUCLEOTIDE SEQUENCE [LARGE SCALE GENOMIC DNA]</scope>
    <source>
        <strain evidence="3">DTO 134E9</strain>
    </source>
</reference>
<dbReference type="RefSeq" id="XP_040690545.1">
    <property type="nucleotide sequence ID" value="XM_040835989.1"/>
</dbReference>
<name>A0A1L9RPK9_ASPWE</name>
<dbReference type="EMBL" id="KV878211">
    <property type="protein sequence ID" value="OJJ36869.1"/>
    <property type="molecule type" value="Genomic_DNA"/>
</dbReference>
<organism evidence="2 3">
    <name type="scientific">Aspergillus wentii DTO 134E9</name>
    <dbReference type="NCBI Taxonomy" id="1073089"/>
    <lineage>
        <taxon>Eukaryota</taxon>
        <taxon>Fungi</taxon>
        <taxon>Dikarya</taxon>
        <taxon>Ascomycota</taxon>
        <taxon>Pezizomycotina</taxon>
        <taxon>Eurotiomycetes</taxon>
        <taxon>Eurotiomycetidae</taxon>
        <taxon>Eurotiales</taxon>
        <taxon>Aspergillaceae</taxon>
        <taxon>Aspergillus</taxon>
        <taxon>Aspergillus subgen. Cremei</taxon>
    </lineage>
</organism>
<sequence>MTRDNFSNGTCGPQGLLEISKSLTRKFKRQIIAFLFVSSKLFSLVVFLAHLRDTTHYLRQPNAPLPRTPLSLHQSDIGVIINYAQQIIIILLR</sequence>
<keyword evidence="1" id="KW-0472">Membrane</keyword>
<dbReference type="GeneID" id="63751837"/>
<evidence type="ECO:0000256" key="1">
    <source>
        <dbReference type="SAM" id="Phobius"/>
    </source>
</evidence>
<dbReference type="VEuPathDB" id="FungiDB:ASPWEDRAFT_432349"/>
<keyword evidence="1" id="KW-0812">Transmembrane</keyword>
<gene>
    <name evidence="2" type="ORF">ASPWEDRAFT_432349</name>
</gene>
<dbReference type="Proteomes" id="UP000184383">
    <property type="component" value="Unassembled WGS sequence"/>
</dbReference>
<feature type="transmembrane region" description="Helical" evidence="1">
    <location>
        <begin position="71"/>
        <end position="92"/>
    </location>
</feature>
<feature type="transmembrane region" description="Helical" evidence="1">
    <location>
        <begin position="31"/>
        <end position="51"/>
    </location>
</feature>
<evidence type="ECO:0000313" key="3">
    <source>
        <dbReference type="Proteomes" id="UP000184383"/>
    </source>
</evidence>
<keyword evidence="3" id="KW-1185">Reference proteome</keyword>
<keyword evidence="1" id="KW-1133">Transmembrane helix</keyword>
<dbReference type="AlphaFoldDB" id="A0A1L9RPK9"/>
<evidence type="ECO:0000313" key="2">
    <source>
        <dbReference type="EMBL" id="OJJ36869.1"/>
    </source>
</evidence>
<protein>
    <submittedName>
        <fullName evidence="2">Uncharacterized protein</fullName>
    </submittedName>
</protein>